<gene>
    <name evidence="5" type="ORF">C8D89_11285</name>
</gene>
<keyword evidence="6" id="KW-1185">Reference proteome</keyword>
<dbReference type="RefSeq" id="WP_116709924.1">
    <property type="nucleotide sequence ID" value="NZ_QEKW01000012.1"/>
</dbReference>
<feature type="compositionally biased region" description="Basic and acidic residues" evidence="3">
    <location>
        <begin position="164"/>
        <end position="176"/>
    </location>
</feature>
<dbReference type="CDD" id="cd04301">
    <property type="entry name" value="NAT_SF"/>
    <property type="match status" value="1"/>
</dbReference>
<organism evidence="5 6">
    <name type="scientific">Actinomycetospora cinnamomea</name>
    <dbReference type="NCBI Taxonomy" id="663609"/>
    <lineage>
        <taxon>Bacteria</taxon>
        <taxon>Bacillati</taxon>
        <taxon>Actinomycetota</taxon>
        <taxon>Actinomycetes</taxon>
        <taxon>Pseudonocardiales</taxon>
        <taxon>Pseudonocardiaceae</taxon>
        <taxon>Actinomycetospora</taxon>
    </lineage>
</organism>
<dbReference type="InterPro" id="IPR016181">
    <property type="entry name" value="Acyl_CoA_acyltransferase"/>
</dbReference>
<dbReference type="PANTHER" id="PTHR43877">
    <property type="entry name" value="AMINOALKYLPHOSPHONATE N-ACETYLTRANSFERASE-RELATED-RELATED"/>
    <property type="match status" value="1"/>
</dbReference>
<dbReference type="PROSITE" id="PS51186">
    <property type="entry name" value="GNAT"/>
    <property type="match status" value="1"/>
</dbReference>
<protein>
    <submittedName>
        <fullName evidence="5">Ribosomal protein S18 acetylase RimI-like enzyme</fullName>
    </submittedName>
</protein>
<proteinExistence type="predicted"/>
<dbReference type="InterPro" id="IPR000182">
    <property type="entry name" value="GNAT_dom"/>
</dbReference>
<reference evidence="5 6" key="1">
    <citation type="submission" date="2018-04" db="EMBL/GenBank/DDBJ databases">
        <title>Genomic Encyclopedia of Type Strains, Phase IV (KMG-IV): sequencing the most valuable type-strain genomes for metagenomic binning, comparative biology and taxonomic classification.</title>
        <authorList>
            <person name="Goeker M."/>
        </authorList>
    </citation>
    <scope>NUCLEOTIDE SEQUENCE [LARGE SCALE GENOMIC DNA]</scope>
    <source>
        <strain evidence="5 6">DSM 45771</strain>
    </source>
</reference>
<dbReference type="SUPFAM" id="SSF55729">
    <property type="entry name" value="Acyl-CoA N-acyltransferases (Nat)"/>
    <property type="match status" value="1"/>
</dbReference>
<dbReference type="GO" id="GO:0005840">
    <property type="term" value="C:ribosome"/>
    <property type="evidence" value="ECO:0007669"/>
    <property type="project" value="UniProtKB-KW"/>
</dbReference>
<feature type="domain" description="N-acetyltransferase" evidence="4">
    <location>
        <begin position="2"/>
        <end position="170"/>
    </location>
</feature>
<dbReference type="Pfam" id="PF00583">
    <property type="entry name" value="Acetyltransf_1"/>
    <property type="match status" value="1"/>
</dbReference>
<dbReference type="Proteomes" id="UP000245639">
    <property type="component" value="Unassembled WGS sequence"/>
</dbReference>
<evidence type="ECO:0000256" key="2">
    <source>
        <dbReference type="ARBA" id="ARBA00023315"/>
    </source>
</evidence>
<evidence type="ECO:0000313" key="5">
    <source>
        <dbReference type="EMBL" id="PVZ06892.1"/>
    </source>
</evidence>
<dbReference type="OrthoDB" id="5243635at2"/>
<keyword evidence="2" id="KW-0012">Acyltransferase</keyword>
<dbReference type="EMBL" id="QEKW01000012">
    <property type="protein sequence ID" value="PVZ06892.1"/>
    <property type="molecule type" value="Genomic_DNA"/>
</dbReference>
<keyword evidence="5" id="KW-0689">Ribosomal protein</keyword>
<evidence type="ECO:0000256" key="1">
    <source>
        <dbReference type="ARBA" id="ARBA00022679"/>
    </source>
</evidence>
<evidence type="ECO:0000313" key="6">
    <source>
        <dbReference type="Proteomes" id="UP000245639"/>
    </source>
</evidence>
<name>A0A2U1F406_9PSEU</name>
<sequence>MVEVRDARPDDARGIAAVNVRSWRAAYRDLVPDEVLAGLSVPDRERFWASALDTRPTNTHILVATVAGTVVGFAATGPPLVGEDRADPTLGDLYALYLDPDRWRRGIGTRLHAAALDRLRSCGYTRAGLWVLATNDRALRFYERHGWIDTGRDQVDQGPGGAPLHERRLQRDLTGE</sequence>
<feature type="region of interest" description="Disordered" evidence="3">
    <location>
        <begin position="152"/>
        <end position="176"/>
    </location>
</feature>
<accession>A0A2U1F406</accession>
<dbReference type="Gene3D" id="3.40.630.30">
    <property type="match status" value="1"/>
</dbReference>
<evidence type="ECO:0000259" key="4">
    <source>
        <dbReference type="PROSITE" id="PS51186"/>
    </source>
</evidence>
<comment type="caution">
    <text evidence="5">The sequence shown here is derived from an EMBL/GenBank/DDBJ whole genome shotgun (WGS) entry which is preliminary data.</text>
</comment>
<keyword evidence="5" id="KW-0687">Ribonucleoprotein</keyword>
<evidence type="ECO:0000256" key="3">
    <source>
        <dbReference type="SAM" id="MobiDB-lite"/>
    </source>
</evidence>
<dbReference type="GO" id="GO:0016747">
    <property type="term" value="F:acyltransferase activity, transferring groups other than amino-acyl groups"/>
    <property type="evidence" value="ECO:0007669"/>
    <property type="project" value="InterPro"/>
</dbReference>
<dbReference type="AlphaFoldDB" id="A0A2U1F406"/>
<dbReference type="InterPro" id="IPR050832">
    <property type="entry name" value="Bact_Acetyltransf"/>
</dbReference>
<keyword evidence="1" id="KW-0808">Transferase</keyword>